<evidence type="ECO:0000259" key="2">
    <source>
        <dbReference type="SMART" id="SM00867"/>
    </source>
</evidence>
<gene>
    <name evidence="3" type="ORF">ALSL_0258</name>
</gene>
<dbReference type="Proteomes" id="UP000270530">
    <property type="component" value="Chromosome"/>
</dbReference>
<dbReference type="SMART" id="SM00867">
    <property type="entry name" value="YceI"/>
    <property type="match status" value="1"/>
</dbReference>
<organism evidence="3 4">
    <name type="scientific">Aerosticca soli</name>
    <dbReference type="NCBI Taxonomy" id="2010829"/>
    <lineage>
        <taxon>Bacteria</taxon>
        <taxon>Pseudomonadati</taxon>
        <taxon>Pseudomonadota</taxon>
        <taxon>Gammaproteobacteria</taxon>
        <taxon>Lysobacterales</taxon>
        <taxon>Rhodanobacteraceae</taxon>
        <taxon>Aerosticca</taxon>
    </lineage>
</organism>
<dbReference type="SUPFAM" id="SSF101874">
    <property type="entry name" value="YceI-like"/>
    <property type="match status" value="1"/>
</dbReference>
<dbReference type="Gene3D" id="2.40.128.110">
    <property type="entry name" value="Lipid/polyisoprenoid-binding, YceI-like"/>
    <property type="match status" value="1"/>
</dbReference>
<feature type="domain" description="Lipid/polyisoprenoid-binding YceI-like" evidence="2">
    <location>
        <begin position="25"/>
        <end position="184"/>
    </location>
</feature>
<dbReference type="RefSeq" id="WP_231700257.1">
    <property type="nucleotide sequence ID" value="NZ_AP018560.1"/>
</dbReference>
<feature type="chain" id="PRO_5016340216" evidence="1">
    <location>
        <begin position="24"/>
        <end position="186"/>
    </location>
</feature>
<dbReference type="InterPro" id="IPR007372">
    <property type="entry name" value="Lipid/polyisoprenoid-bd_YceI"/>
</dbReference>
<keyword evidence="1" id="KW-0732">Signal</keyword>
<reference evidence="4" key="2">
    <citation type="submission" date="2018-06" db="EMBL/GenBank/DDBJ databases">
        <title>Genome sequence of Rhodanobacteraceae bacterium strain Dysh456.</title>
        <authorList>
            <person name="Fukui M."/>
        </authorList>
    </citation>
    <scope>NUCLEOTIDE SEQUENCE [LARGE SCALE GENOMIC DNA]</scope>
    <source>
        <strain evidence="4">Dysh456</strain>
    </source>
</reference>
<dbReference type="PANTHER" id="PTHR34406:SF1">
    <property type="entry name" value="PROTEIN YCEI"/>
    <property type="match status" value="1"/>
</dbReference>
<proteinExistence type="predicted"/>
<accession>A0A2Z6E1R9</accession>
<dbReference type="KEGG" id="rbd:ALSL_0258"/>
<evidence type="ECO:0000313" key="4">
    <source>
        <dbReference type="Proteomes" id="UP000270530"/>
    </source>
</evidence>
<dbReference type="EMBL" id="AP018560">
    <property type="protein sequence ID" value="BBD78930.1"/>
    <property type="molecule type" value="Genomic_DNA"/>
</dbReference>
<feature type="signal peptide" evidence="1">
    <location>
        <begin position="1"/>
        <end position="23"/>
    </location>
</feature>
<protein>
    <submittedName>
        <fullName evidence="3">Probable signal peptide protein</fullName>
    </submittedName>
</protein>
<dbReference type="AlphaFoldDB" id="A0A2Z6E1R9"/>
<evidence type="ECO:0000256" key="1">
    <source>
        <dbReference type="SAM" id="SignalP"/>
    </source>
</evidence>
<keyword evidence="4" id="KW-1185">Reference proteome</keyword>
<evidence type="ECO:0000313" key="3">
    <source>
        <dbReference type="EMBL" id="BBD78930.1"/>
    </source>
</evidence>
<dbReference type="InterPro" id="IPR036761">
    <property type="entry name" value="TTHA0802/YceI-like_sf"/>
</dbReference>
<name>A0A2Z6E1R9_9GAMM</name>
<dbReference type="Pfam" id="PF04264">
    <property type="entry name" value="YceI"/>
    <property type="match status" value="1"/>
</dbReference>
<dbReference type="PANTHER" id="PTHR34406">
    <property type="entry name" value="PROTEIN YCEI"/>
    <property type="match status" value="1"/>
</dbReference>
<reference evidence="4" key="1">
    <citation type="submission" date="2018-04" db="EMBL/GenBank/DDBJ databases">
        <authorList>
            <person name="Watanabe M."/>
            <person name="Kojima H."/>
        </authorList>
    </citation>
    <scope>NUCLEOTIDE SEQUENCE [LARGE SCALE GENOMIC DNA]</scope>
    <source>
        <strain evidence="4">Dysh456</strain>
    </source>
</reference>
<sequence length="186" mass="19889">MYRAIVRLGLGLALVLPAAVATAADYAVQYPQSRLGFTATFQGVAFEGHFERWQAAIRYDPADLAQSRFDVEVDTASAKTGDADRDNALPGADFFDAAHYPRAHYVTTGFRRVGNQVIADGTLTLRGISRPVSLTVTFVPDGKTATLDVAGTLKRLDFGVGGGEYADTSVIGNEVQVKAHLALLAR</sequence>